<sequence>MKHHIRAAASESDTAQAAAFLAILTRHFAEASLAVESADLAVAEARASNRAAKLRRAVIASENIHAERDELRRQIGALVSRFPSLSAQAET</sequence>
<name>A0A848KR34_9NOCA</name>
<dbReference type="EMBL" id="VCQU01000014">
    <property type="protein sequence ID" value="NMN99042.1"/>
    <property type="molecule type" value="Genomic_DNA"/>
</dbReference>
<proteinExistence type="predicted"/>
<evidence type="ECO:0000313" key="2">
    <source>
        <dbReference type="Proteomes" id="UP000535543"/>
    </source>
</evidence>
<comment type="caution">
    <text evidence="1">The sequence shown here is derived from an EMBL/GenBank/DDBJ whole genome shotgun (WGS) entry which is preliminary data.</text>
</comment>
<accession>A0A848KR34</accession>
<gene>
    <name evidence="1" type="ORF">FGL95_28835</name>
</gene>
<keyword evidence="2" id="KW-1185">Reference proteome</keyword>
<evidence type="ECO:0000313" key="1">
    <source>
        <dbReference type="EMBL" id="NMN99042.1"/>
    </source>
</evidence>
<dbReference type="Proteomes" id="UP000535543">
    <property type="component" value="Unassembled WGS sequence"/>
</dbReference>
<protein>
    <submittedName>
        <fullName evidence="1">Uncharacterized protein</fullName>
    </submittedName>
</protein>
<reference evidence="1 2" key="1">
    <citation type="submission" date="2019-05" db="EMBL/GenBank/DDBJ databases">
        <authorList>
            <person name="Lee S.D."/>
        </authorList>
    </citation>
    <scope>NUCLEOTIDE SEQUENCE [LARGE SCALE GENOMIC DNA]</scope>
    <source>
        <strain evidence="1 2">YC2-7</strain>
    </source>
</reference>
<dbReference type="AlphaFoldDB" id="A0A848KR34"/>
<dbReference type="RefSeq" id="WP_169593955.1">
    <property type="nucleotide sequence ID" value="NZ_VCQU01000014.1"/>
</dbReference>
<organism evidence="1 2">
    <name type="scientific">Antrihabitans stalactiti</name>
    <dbReference type="NCBI Taxonomy" id="2584121"/>
    <lineage>
        <taxon>Bacteria</taxon>
        <taxon>Bacillati</taxon>
        <taxon>Actinomycetota</taxon>
        <taxon>Actinomycetes</taxon>
        <taxon>Mycobacteriales</taxon>
        <taxon>Nocardiaceae</taxon>
        <taxon>Antrihabitans</taxon>
    </lineage>
</organism>
<reference evidence="1 2" key="2">
    <citation type="submission" date="2020-06" db="EMBL/GenBank/DDBJ databases">
        <title>Antribacter stalactiti gen. nov., sp. nov., a new member of the family Nacardiaceae isolated from a cave.</title>
        <authorList>
            <person name="Kim I.S."/>
        </authorList>
    </citation>
    <scope>NUCLEOTIDE SEQUENCE [LARGE SCALE GENOMIC DNA]</scope>
    <source>
        <strain evidence="1 2">YC2-7</strain>
    </source>
</reference>